<comment type="caution">
    <text evidence="2">The sequence shown here is derived from an EMBL/GenBank/DDBJ whole genome shotgun (WGS) entry which is preliminary data.</text>
</comment>
<dbReference type="AlphaFoldDB" id="L9YDE0"/>
<proteinExistence type="predicted"/>
<dbReference type="Pfam" id="PF13454">
    <property type="entry name" value="NAD_binding_9"/>
    <property type="match status" value="1"/>
</dbReference>
<accession>L9YDE0</accession>
<dbReference type="SUPFAM" id="SSF51905">
    <property type="entry name" value="FAD/NAD(P)-binding domain"/>
    <property type="match status" value="1"/>
</dbReference>
<name>L9YDE0_NATGS</name>
<reference evidence="2 3" key="1">
    <citation type="journal article" date="2014" name="PLoS Genet.">
        <title>Phylogenetically driven sequencing of extremely halophilic archaea reveals strategies for static and dynamic osmo-response.</title>
        <authorList>
            <person name="Becker E.A."/>
            <person name="Seitzer P.M."/>
            <person name="Tritt A."/>
            <person name="Larsen D."/>
            <person name="Krusor M."/>
            <person name="Yao A.I."/>
            <person name="Wu D."/>
            <person name="Madern D."/>
            <person name="Eisen J.A."/>
            <person name="Darling A.E."/>
            <person name="Facciotti M.T."/>
        </authorList>
    </citation>
    <scope>NUCLEOTIDE SEQUENCE [LARGE SCALE GENOMIC DNA]</scope>
    <source>
        <strain evidence="2 3">SP2</strain>
    </source>
</reference>
<feature type="non-terminal residue" evidence="2">
    <location>
        <position position="59"/>
    </location>
</feature>
<dbReference type="Proteomes" id="UP000011613">
    <property type="component" value="Unassembled WGS sequence"/>
</dbReference>
<dbReference type="InterPro" id="IPR036188">
    <property type="entry name" value="FAD/NAD-bd_sf"/>
</dbReference>
<protein>
    <recommendedName>
        <fullName evidence="1">FAD-dependent urate hydroxylase HpyO/Asp monooxygenase CreE-like FAD/NAD(P)-binding domain-containing protein</fullName>
    </recommendedName>
</protein>
<evidence type="ECO:0000259" key="1">
    <source>
        <dbReference type="Pfam" id="PF13454"/>
    </source>
</evidence>
<evidence type="ECO:0000313" key="2">
    <source>
        <dbReference type="EMBL" id="ELY71742.1"/>
    </source>
</evidence>
<dbReference type="EMBL" id="AOIC01000037">
    <property type="protein sequence ID" value="ELY71742.1"/>
    <property type="molecule type" value="Genomic_DNA"/>
</dbReference>
<feature type="domain" description="FAD-dependent urate hydroxylase HpyO/Asp monooxygenase CreE-like FAD/NAD(P)-binding" evidence="1">
    <location>
        <begin position="5"/>
        <end position="40"/>
    </location>
</feature>
<evidence type="ECO:0000313" key="3">
    <source>
        <dbReference type="Proteomes" id="UP000011613"/>
    </source>
</evidence>
<dbReference type="InterPro" id="IPR038732">
    <property type="entry name" value="HpyO/CreE_NAD-binding"/>
</dbReference>
<sequence length="59" mass="6693">MYECVIVGGGIHGTYLIQRLLEDADLEREDVTIVDPHDRLLASFRRKAAACEMDELRST</sequence>
<gene>
    <name evidence="2" type="ORF">C490_04637</name>
</gene>
<organism evidence="2 3">
    <name type="scientific">Natronobacterium gregoryi (strain ATCC 43098 / DSM 3393 / CCM 3738 / CIP 104747 / IAM 13177 / JCM 8860 / NBRC 102187 / NCIMB 2189 / SP2)</name>
    <dbReference type="NCBI Taxonomy" id="797304"/>
    <lineage>
        <taxon>Archaea</taxon>
        <taxon>Methanobacteriati</taxon>
        <taxon>Methanobacteriota</taxon>
        <taxon>Stenosarchaea group</taxon>
        <taxon>Halobacteria</taxon>
        <taxon>Halobacteriales</taxon>
        <taxon>Natrialbaceae</taxon>
        <taxon>Natronobacterium</taxon>
    </lineage>
</organism>
<dbReference type="RefSeq" id="WP_005577246.1">
    <property type="nucleotide sequence ID" value="NZ_AOIC01000037.1"/>
</dbReference>